<accession>A0ABR9FEV7</accession>
<keyword evidence="4" id="KW-1185">Reference proteome</keyword>
<dbReference type="Gene3D" id="3.90.420.10">
    <property type="entry name" value="Oxidoreductase, molybdopterin-binding domain"/>
    <property type="match status" value="1"/>
</dbReference>
<dbReference type="InterPro" id="IPR036374">
    <property type="entry name" value="OxRdtase_Mopterin-bd_sf"/>
</dbReference>
<reference evidence="3 4" key="1">
    <citation type="submission" date="2020-07" db="EMBL/GenBank/DDBJ databases">
        <title>Halophilic bacteria isolated from french cheeses.</title>
        <authorList>
            <person name="Kothe C.I."/>
            <person name="Farah-Kraiem B."/>
            <person name="Renault P."/>
            <person name="Dridi B."/>
        </authorList>
    </citation>
    <scope>NUCLEOTIDE SEQUENCE [LARGE SCALE GENOMIC DNA]</scope>
    <source>
        <strain evidence="3 4">FME16</strain>
    </source>
</reference>
<gene>
    <name evidence="3" type="ORF">EI163_15995</name>
</gene>
<evidence type="ECO:0000259" key="2">
    <source>
        <dbReference type="Pfam" id="PF00174"/>
    </source>
</evidence>
<feature type="signal peptide" evidence="1">
    <location>
        <begin position="1"/>
        <end position="21"/>
    </location>
</feature>
<dbReference type="EMBL" id="RRZC01000023">
    <property type="protein sequence ID" value="MBE0405042.1"/>
    <property type="molecule type" value="Genomic_DNA"/>
</dbReference>
<dbReference type="RefSeq" id="WP_087111923.1">
    <property type="nucleotide sequence ID" value="NZ_FUKM01000063.1"/>
</dbReference>
<proteinExistence type="predicted"/>
<dbReference type="Pfam" id="PF00174">
    <property type="entry name" value="Oxidored_molyb"/>
    <property type="match status" value="1"/>
</dbReference>
<keyword evidence="1" id="KW-0732">Signal</keyword>
<sequence length="170" mass="18856">MRTLLLGWVLLALGSPLAGFADVSTPLEAPDGAVLLEVRGNIANVNTEVGADFDIDMLEGLPQHAFETSTPWTSGVSQYSGPLLRDVLELVGAKSDAIEVAALNGYVAEIPIKDFYDYDVILALKRNNQLIPIREFGPLWVLYPFDQDETLLSERVRFRAVWQVRRIDVL</sequence>
<comment type="caution">
    <text evidence="3">The sequence shown here is derived from an EMBL/GenBank/DDBJ whole genome shotgun (WGS) entry which is preliminary data.</text>
</comment>
<organism evidence="3 4">
    <name type="scientific">Halomonas citrativorans</name>
    <dbReference type="NCBI Taxonomy" id="2742612"/>
    <lineage>
        <taxon>Bacteria</taxon>
        <taxon>Pseudomonadati</taxon>
        <taxon>Pseudomonadota</taxon>
        <taxon>Gammaproteobacteria</taxon>
        <taxon>Oceanospirillales</taxon>
        <taxon>Halomonadaceae</taxon>
        <taxon>Halomonas</taxon>
    </lineage>
</organism>
<dbReference type="InterPro" id="IPR000572">
    <property type="entry name" value="OxRdtase_Mopterin-bd_dom"/>
</dbReference>
<protein>
    <submittedName>
        <fullName evidence="3">Molybdopterin-dependent oxidoreductase</fullName>
    </submittedName>
</protein>
<dbReference type="SUPFAM" id="SSF56524">
    <property type="entry name" value="Oxidoreductase molybdopterin-binding domain"/>
    <property type="match status" value="1"/>
</dbReference>
<evidence type="ECO:0000313" key="3">
    <source>
        <dbReference type="EMBL" id="MBE0405042.1"/>
    </source>
</evidence>
<evidence type="ECO:0000256" key="1">
    <source>
        <dbReference type="SAM" id="SignalP"/>
    </source>
</evidence>
<name>A0ABR9FEV7_9GAMM</name>
<evidence type="ECO:0000313" key="4">
    <source>
        <dbReference type="Proteomes" id="UP000754821"/>
    </source>
</evidence>
<feature type="chain" id="PRO_5047170577" evidence="1">
    <location>
        <begin position="22"/>
        <end position="170"/>
    </location>
</feature>
<feature type="domain" description="Oxidoreductase molybdopterin-binding" evidence="2">
    <location>
        <begin position="69"/>
        <end position="144"/>
    </location>
</feature>
<dbReference type="Proteomes" id="UP000754821">
    <property type="component" value="Unassembled WGS sequence"/>
</dbReference>